<organism evidence="3 4">
    <name type="scientific">Acorus gramineus</name>
    <name type="common">Dwarf sweet flag</name>
    <dbReference type="NCBI Taxonomy" id="55184"/>
    <lineage>
        <taxon>Eukaryota</taxon>
        <taxon>Viridiplantae</taxon>
        <taxon>Streptophyta</taxon>
        <taxon>Embryophyta</taxon>
        <taxon>Tracheophyta</taxon>
        <taxon>Spermatophyta</taxon>
        <taxon>Magnoliopsida</taxon>
        <taxon>Liliopsida</taxon>
        <taxon>Acoraceae</taxon>
        <taxon>Acorus</taxon>
    </lineage>
</organism>
<accession>A0AAV9B2K8</accession>
<keyword evidence="2" id="KW-0560">Oxidoreductase</keyword>
<evidence type="ECO:0000313" key="4">
    <source>
        <dbReference type="Proteomes" id="UP001179952"/>
    </source>
</evidence>
<dbReference type="EMBL" id="JAUJYN010000005">
    <property type="protein sequence ID" value="KAK1270915.1"/>
    <property type="molecule type" value="Genomic_DNA"/>
</dbReference>
<evidence type="ECO:0000256" key="2">
    <source>
        <dbReference type="ARBA" id="ARBA00023002"/>
    </source>
</evidence>
<reference evidence="3" key="2">
    <citation type="submission" date="2023-06" db="EMBL/GenBank/DDBJ databases">
        <authorList>
            <person name="Ma L."/>
            <person name="Liu K.-W."/>
            <person name="Li Z."/>
            <person name="Hsiao Y.-Y."/>
            <person name="Qi Y."/>
            <person name="Fu T."/>
            <person name="Tang G."/>
            <person name="Zhang D."/>
            <person name="Sun W.-H."/>
            <person name="Liu D.-K."/>
            <person name="Li Y."/>
            <person name="Chen G.-Z."/>
            <person name="Liu X.-D."/>
            <person name="Liao X.-Y."/>
            <person name="Jiang Y.-T."/>
            <person name="Yu X."/>
            <person name="Hao Y."/>
            <person name="Huang J."/>
            <person name="Zhao X.-W."/>
            <person name="Ke S."/>
            <person name="Chen Y.-Y."/>
            <person name="Wu W.-L."/>
            <person name="Hsu J.-L."/>
            <person name="Lin Y.-F."/>
            <person name="Huang M.-D."/>
            <person name="Li C.-Y."/>
            <person name="Huang L."/>
            <person name="Wang Z.-W."/>
            <person name="Zhao X."/>
            <person name="Zhong W.-Y."/>
            <person name="Peng D.-H."/>
            <person name="Ahmad S."/>
            <person name="Lan S."/>
            <person name="Zhang J.-S."/>
            <person name="Tsai W.-C."/>
            <person name="Van De Peer Y."/>
            <person name="Liu Z.-J."/>
        </authorList>
    </citation>
    <scope>NUCLEOTIDE SEQUENCE</scope>
    <source>
        <strain evidence="3">SCP</strain>
        <tissue evidence="3">Leaves</tissue>
    </source>
</reference>
<protein>
    <submittedName>
        <fullName evidence="3">Uncharacterized protein</fullName>
    </submittedName>
</protein>
<comment type="caution">
    <text evidence="3">The sequence shown here is derived from an EMBL/GenBank/DDBJ whole genome shotgun (WGS) entry which is preliminary data.</text>
</comment>
<dbReference type="PROSITE" id="PS00061">
    <property type="entry name" value="ADH_SHORT"/>
    <property type="match status" value="1"/>
</dbReference>
<dbReference type="InterPro" id="IPR002347">
    <property type="entry name" value="SDR_fam"/>
</dbReference>
<dbReference type="Pfam" id="PF13561">
    <property type="entry name" value="adh_short_C2"/>
    <property type="match status" value="1"/>
</dbReference>
<dbReference type="PRINTS" id="PR00080">
    <property type="entry name" value="SDRFAMILY"/>
</dbReference>
<keyword evidence="4" id="KW-1185">Reference proteome</keyword>
<proteinExistence type="predicted"/>
<evidence type="ECO:0000256" key="1">
    <source>
        <dbReference type="ARBA" id="ARBA00022857"/>
    </source>
</evidence>
<gene>
    <name evidence="3" type="ORF">QJS04_geneDACA007733</name>
</gene>
<reference evidence="3" key="1">
    <citation type="journal article" date="2023" name="Nat. Commun.">
        <title>Diploid and tetraploid genomes of Acorus and the evolution of monocots.</title>
        <authorList>
            <person name="Ma L."/>
            <person name="Liu K.W."/>
            <person name="Li Z."/>
            <person name="Hsiao Y.Y."/>
            <person name="Qi Y."/>
            <person name="Fu T."/>
            <person name="Tang G.D."/>
            <person name="Zhang D."/>
            <person name="Sun W.H."/>
            <person name="Liu D.K."/>
            <person name="Li Y."/>
            <person name="Chen G.Z."/>
            <person name="Liu X.D."/>
            <person name="Liao X.Y."/>
            <person name="Jiang Y.T."/>
            <person name="Yu X."/>
            <person name="Hao Y."/>
            <person name="Huang J."/>
            <person name="Zhao X.W."/>
            <person name="Ke S."/>
            <person name="Chen Y.Y."/>
            <person name="Wu W.L."/>
            <person name="Hsu J.L."/>
            <person name="Lin Y.F."/>
            <person name="Huang M.D."/>
            <person name="Li C.Y."/>
            <person name="Huang L."/>
            <person name="Wang Z.W."/>
            <person name="Zhao X."/>
            <person name="Zhong W.Y."/>
            <person name="Peng D.H."/>
            <person name="Ahmad S."/>
            <person name="Lan S."/>
            <person name="Zhang J.S."/>
            <person name="Tsai W.C."/>
            <person name="Van de Peer Y."/>
            <person name="Liu Z.J."/>
        </authorList>
    </citation>
    <scope>NUCLEOTIDE SEQUENCE</scope>
    <source>
        <strain evidence="3">SCP</strain>
    </source>
</reference>
<dbReference type="InterPro" id="IPR036291">
    <property type="entry name" value="NAD(P)-bd_dom_sf"/>
</dbReference>
<name>A0AAV9B2K8_ACOGR</name>
<keyword evidence="1" id="KW-0521">NADP</keyword>
<evidence type="ECO:0000313" key="3">
    <source>
        <dbReference type="EMBL" id="KAK1270915.1"/>
    </source>
</evidence>
<dbReference type="Gene3D" id="3.40.50.720">
    <property type="entry name" value="NAD(P)-binding Rossmann-like Domain"/>
    <property type="match status" value="1"/>
</dbReference>
<dbReference type="AlphaFoldDB" id="A0AAV9B2K8"/>
<dbReference type="FunFam" id="3.40.50.720:FF:000084">
    <property type="entry name" value="Short-chain dehydrogenase reductase"/>
    <property type="match status" value="1"/>
</dbReference>
<sequence>MEVEGSSLRGRNRWSLQGMTALVTGGTRGIGHAIVEELVEFGASVHTCARNESDLNKCLQKWKALGSPVTVSVCDVSSRVEREKLMERVSSIFHGKLNILVSSAGAVIIKNAQDHTAEEVSKVMTMNFESYFHLSQLAYPLLKESGQGTIIYNSSILAAVAGPQVSTYSASKGAVNQLAKNLACEWAKDKIRVISVAPGFIKTLFAEPVRSNKEYYERIIGRTPLRRFGEPEEISSLVAFLCMPAASYITGQTIYVDGGLTVSGFYPEHD</sequence>
<dbReference type="InterPro" id="IPR045000">
    <property type="entry name" value="TR"/>
</dbReference>
<dbReference type="PRINTS" id="PR00081">
    <property type="entry name" value="GDHRDH"/>
</dbReference>
<dbReference type="PANTHER" id="PTHR42898:SF6">
    <property type="entry name" value="NADP-DEPENDENT MANNITOL DEHYDROGENASE"/>
    <property type="match status" value="1"/>
</dbReference>
<dbReference type="GO" id="GO:0016491">
    <property type="term" value="F:oxidoreductase activity"/>
    <property type="evidence" value="ECO:0007669"/>
    <property type="project" value="UniProtKB-KW"/>
</dbReference>
<dbReference type="InterPro" id="IPR020904">
    <property type="entry name" value="Sc_DH/Rdtase_CS"/>
</dbReference>
<dbReference type="Proteomes" id="UP001179952">
    <property type="component" value="Unassembled WGS sequence"/>
</dbReference>
<dbReference type="SUPFAM" id="SSF51735">
    <property type="entry name" value="NAD(P)-binding Rossmann-fold domains"/>
    <property type="match status" value="1"/>
</dbReference>
<dbReference type="PANTHER" id="PTHR42898">
    <property type="entry name" value="TROPINONE REDUCTASE"/>
    <property type="match status" value="1"/>
</dbReference>